<proteinExistence type="inferred from homology"/>
<dbReference type="EMBL" id="JAWHTF010000001">
    <property type="protein sequence ID" value="MDU8885112.1"/>
    <property type="molecule type" value="Genomic_DNA"/>
</dbReference>
<dbReference type="InterPro" id="IPR000705">
    <property type="entry name" value="Galactokinase"/>
</dbReference>
<evidence type="ECO:0000313" key="11">
    <source>
        <dbReference type="EMBL" id="MDU8885112.1"/>
    </source>
</evidence>
<dbReference type="InterPro" id="IPR006204">
    <property type="entry name" value="GHMP_kinase_N_dom"/>
</dbReference>
<dbReference type="PROSITE" id="PS00627">
    <property type="entry name" value="GHMP_KINASES_ATP"/>
    <property type="match status" value="1"/>
</dbReference>
<dbReference type="Gene3D" id="3.30.70.890">
    <property type="entry name" value="GHMP kinase, C-terminal domain"/>
    <property type="match status" value="1"/>
</dbReference>
<dbReference type="InterPro" id="IPR020568">
    <property type="entry name" value="Ribosomal_Su5_D2-typ_SF"/>
</dbReference>
<dbReference type="PROSITE" id="PS00106">
    <property type="entry name" value="GALACTOKINASE"/>
    <property type="match status" value="1"/>
</dbReference>
<evidence type="ECO:0000259" key="8">
    <source>
        <dbReference type="Pfam" id="PF00288"/>
    </source>
</evidence>
<dbReference type="NCBIfam" id="TIGR00131">
    <property type="entry name" value="gal_kin"/>
    <property type="match status" value="1"/>
</dbReference>
<name>A0ABU3U3W8_9FLAO</name>
<dbReference type="PRINTS" id="PR00959">
    <property type="entry name" value="MEVGALKINASE"/>
</dbReference>
<dbReference type="Pfam" id="PF10509">
    <property type="entry name" value="GalKase_gal_bdg"/>
    <property type="match status" value="1"/>
</dbReference>
<evidence type="ECO:0000256" key="5">
    <source>
        <dbReference type="ARBA" id="ARBA00022840"/>
    </source>
</evidence>
<dbReference type="Pfam" id="PF08544">
    <property type="entry name" value="GHMP_kinases_C"/>
    <property type="match status" value="1"/>
</dbReference>
<keyword evidence="2 11" id="KW-0808">Transferase</keyword>
<comment type="caution">
    <text evidence="11">The sequence shown here is derived from an EMBL/GenBank/DDBJ whole genome shotgun (WGS) entry which is preliminary data.</text>
</comment>
<keyword evidence="12" id="KW-1185">Reference proteome</keyword>
<protein>
    <recommendedName>
        <fullName evidence="7">Galactokinase</fullName>
        <ecNumber evidence="7">2.7.1.6</ecNumber>
    </recommendedName>
</protein>
<evidence type="ECO:0000256" key="6">
    <source>
        <dbReference type="ARBA" id="ARBA00023144"/>
    </source>
</evidence>
<dbReference type="PRINTS" id="PR00473">
    <property type="entry name" value="GALCTOKINASE"/>
</dbReference>
<dbReference type="InterPro" id="IPR013750">
    <property type="entry name" value="GHMP_kinase_C_dom"/>
</dbReference>
<dbReference type="Proteomes" id="UP001268651">
    <property type="component" value="Unassembled WGS sequence"/>
</dbReference>
<dbReference type="InterPro" id="IPR019539">
    <property type="entry name" value="GalKase_N"/>
</dbReference>
<organism evidence="11 12">
    <name type="scientific">Gilvirhabdus luticola</name>
    <dbReference type="NCBI Taxonomy" id="3079858"/>
    <lineage>
        <taxon>Bacteria</taxon>
        <taxon>Pseudomonadati</taxon>
        <taxon>Bacteroidota</taxon>
        <taxon>Flavobacteriia</taxon>
        <taxon>Flavobacteriales</taxon>
        <taxon>Flavobacteriaceae</taxon>
        <taxon>Gilvirhabdus</taxon>
    </lineage>
</organism>
<evidence type="ECO:0000256" key="4">
    <source>
        <dbReference type="ARBA" id="ARBA00022777"/>
    </source>
</evidence>
<dbReference type="GO" id="GO:0004335">
    <property type="term" value="F:galactokinase activity"/>
    <property type="evidence" value="ECO:0007669"/>
    <property type="project" value="UniProtKB-EC"/>
</dbReference>
<dbReference type="InterPro" id="IPR006206">
    <property type="entry name" value="Mevalonate/galactokinase"/>
</dbReference>
<evidence type="ECO:0000259" key="10">
    <source>
        <dbReference type="Pfam" id="PF10509"/>
    </source>
</evidence>
<reference evidence="11 12" key="1">
    <citation type="submission" date="2023-10" db="EMBL/GenBank/DDBJ databases">
        <title>Marimonas sp. nov. isolated from tidal mud flat.</title>
        <authorList>
            <person name="Jaincy N.J."/>
            <person name="Srinivasan S."/>
            <person name="Lee S.-S."/>
        </authorList>
    </citation>
    <scope>NUCLEOTIDE SEQUENCE [LARGE SCALE GENOMIC DNA]</scope>
    <source>
        <strain evidence="11 12">MJ-SS3</strain>
    </source>
</reference>
<feature type="domain" description="GHMP kinase N-terminal" evidence="8">
    <location>
        <begin position="93"/>
        <end position="180"/>
    </location>
</feature>
<dbReference type="SUPFAM" id="SSF55060">
    <property type="entry name" value="GHMP Kinase, C-terminal domain"/>
    <property type="match status" value="1"/>
</dbReference>
<dbReference type="PANTHER" id="PTHR10457:SF7">
    <property type="entry name" value="GALACTOKINASE-RELATED"/>
    <property type="match status" value="1"/>
</dbReference>
<evidence type="ECO:0000256" key="1">
    <source>
        <dbReference type="ARBA" id="ARBA00006566"/>
    </source>
</evidence>
<evidence type="ECO:0000259" key="9">
    <source>
        <dbReference type="Pfam" id="PF08544"/>
    </source>
</evidence>
<accession>A0ABU3U3W8</accession>
<dbReference type="Pfam" id="PF00288">
    <property type="entry name" value="GHMP_kinases_N"/>
    <property type="match status" value="1"/>
</dbReference>
<comment type="similarity">
    <text evidence="1">Belongs to the GHMP kinase family. GalK subfamily.</text>
</comment>
<keyword evidence="6" id="KW-0299">Galactose metabolism</keyword>
<dbReference type="InterPro" id="IPR014721">
    <property type="entry name" value="Ribsml_uS5_D2-typ_fold_subgr"/>
</dbReference>
<evidence type="ECO:0000256" key="3">
    <source>
        <dbReference type="ARBA" id="ARBA00022741"/>
    </source>
</evidence>
<evidence type="ECO:0000256" key="2">
    <source>
        <dbReference type="ARBA" id="ARBA00022679"/>
    </source>
</evidence>
<dbReference type="Gene3D" id="3.30.230.10">
    <property type="match status" value="1"/>
</dbReference>
<dbReference type="InterPro" id="IPR036554">
    <property type="entry name" value="GHMP_kinase_C_sf"/>
</dbReference>
<dbReference type="InterPro" id="IPR019741">
    <property type="entry name" value="Galactokinase_CS"/>
</dbReference>
<keyword evidence="6" id="KW-0119">Carbohydrate metabolism</keyword>
<dbReference type="RefSeq" id="WP_316660973.1">
    <property type="nucleotide sequence ID" value="NZ_JAWHTF010000001.1"/>
</dbReference>
<dbReference type="InterPro" id="IPR006203">
    <property type="entry name" value="GHMP_knse_ATP-bd_CS"/>
</dbReference>
<keyword evidence="3" id="KW-0547">Nucleotide-binding</keyword>
<keyword evidence="4" id="KW-0418">Kinase</keyword>
<dbReference type="PIRSF" id="PIRSF000530">
    <property type="entry name" value="Galactokinase"/>
    <property type="match status" value="1"/>
</dbReference>
<keyword evidence="5" id="KW-0067">ATP-binding</keyword>
<evidence type="ECO:0000256" key="7">
    <source>
        <dbReference type="NCBIfam" id="TIGR00131"/>
    </source>
</evidence>
<dbReference type="PANTHER" id="PTHR10457">
    <property type="entry name" value="MEVALONATE KINASE/GALACTOKINASE"/>
    <property type="match status" value="1"/>
</dbReference>
<dbReference type="SUPFAM" id="SSF54211">
    <property type="entry name" value="Ribosomal protein S5 domain 2-like"/>
    <property type="match status" value="1"/>
</dbReference>
<dbReference type="EC" id="2.7.1.6" evidence="7"/>
<evidence type="ECO:0000313" key="12">
    <source>
        <dbReference type="Proteomes" id="UP001268651"/>
    </source>
</evidence>
<feature type="domain" description="Galactokinase N-terminal" evidence="10">
    <location>
        <begin position="12"/>
        <end position="59"/>
    </location>
</feature>
<sequence>MNSSLVNRINSCFQQRFKNEPLLINSPGRINIIGEHTDYNEGFVFPAAIDKSIVAAIAKSDNDLCTVYAFDNDELYQFPIENIQSIKNGNWRNYIIGVVAEIQKKGLKVKPFNLVFGGDIPSGAGLSSSAALENSIVFGLNEIFSLNLSKSEMILISQQAEHNYVGVKCGIMDQYASMFGVPDHALLLDCRTHGAKPYKVDFKDYQLVLINTNVSHSLVDAEYNDRRNVCEKVAKLLNVSALRDATEENLESIKSEISEDDYQKALYIIQENKRVLKAGQMLMENNLIGLGELLFEAHYGAQHQFKISCKELDFLVEKAIESPHVIGARMMGGGFGGCTINIVEKGYVDEFVQSISSIYKDTFKLECSIYFINLSEGTRLLNQNY</sequence>
<feature type="domain" description="GHMP kinase C-terminal" evidence="9">
    <location>
        <begin position="284"/>
        <end position="359"/>
    </location>
</feature>
<gene>
    <name evidence="11" type="primary">galK</name>
    <name evidence="11" type="ORF">RXV94_02995</name>
</gene>